<keyword evidence="2" id="KW-1185">Reference proteome</keyword>
<dbReference type="AlphaFoldDB" id="A0AAN8AEQ6"/>
<protein>
    <submittedName>
        <fullName evidence="1">Uncharacterized protein</fullName>
    </submittedName>
</protein>
<name>A0AAN8AEQ6_ELEMC</name>
<organism evidence="1 2">
    <name type="scientific">Eleginops maclovinus</name>
    <name type="common">Patagonian blennie</name>
    <name type="synonym">Eleginus maclovinus</name>
    <dbReference type="NCBI Taxonomy" id="56733"/>
    <lineage>
        <taxon>Eukaryota</taxon>
        <taxon>Metazoa</taxon>
        <taxon>Chordata</taxon>
        <taxon>Craniata</taxon>
        <taxon>Vertebrata</taxon>
        <taxon>Euteleostomi</taxon>
        <taxon>Actinopterygii</taxon>
        <taxon>Neopterygii</taxon>
        <taxon>Teleostei</taxon>
        <taxon>Neoteleostei</taxon>
        <taxon>Acanthomorphata</taxon>
        <taxon>Eupercaria</taxon>
        <taxon>Perciformes</taxon>
        <taxon>Notothenioidei</taxon>
        <taxon>Eleginopidae</taxon>
        <taxon>Eleginops</taxon>
    </lineage>
</organism>
<dbReference type="Proteomes" id="UP001346869">
    <property type="component" value="Unassembled WGS sequence"/>
</dbReference>
<sequence length="99" mass="11143">MSHRVIVSLWCDFSLQDQQVGSTAAKHLHLYEAAVLMFFWGNSINRSDTLTAEQHITAIDGCRPVSFNYGQNNKMQQQQVSRQPLKSAAAYQCLHTCIG</sequence>
<reference evidence="1 2" key="2">
    <citation type="journal article" date="2023" name="Mol. Biol. Evol.">
        <title>Genomics of Secondarily Temperate Adaptation in the Only Non-Antarctic Icefish.</title>
        <authorList>
            <person name="Rivera-Colon A.G."/>
            <person name="Rayamajhi N."/>
            <person name="Minhas B.F."/>
            <person name="Madrigal G."/>
            <person name="Bilyk K.T."/>
            <person name="Yoon V."/>
            <person name="Hune M."/>
            <person name="Gregory S."/>
            <person name="Cheng C.H.C."/>
            <person name="Catchen J.M."/>
        </authorList>
    </citation>
    <scope>NUCLEOTIDE SEQUENCE [LARGE SCALE GENOMIC DNA]</scope>
    <source>
        <strain evidence="1">JMC-PN-2008</strain>
    </source>
</reference>
<proteinExistence type="predicted"/>
<dbReference type="EMBL" id="JAUZQC010000014">
    <property type="protein sequence ID" value="KAK5859976.1"/>
    <property type="molecule type" value="Genomic_DNA"/>
</dbReference>
<comment type="caution">
    <text evidence="1">The sequence shown here is derived from an EMBL/GenBank/DDBJ whole genome shotgun (WGS) entry which is preliminary data.</text>
</comment>
<accession>A0AAN8AEQ6</accession>
<gene>
    <name evidence="1" type="ORF">PBY51_021489</name>
</gene>
<reference evidence="1 2" key="1">
    <citation type="journal article" date="2023" name="Genes (Basel)">
        <title>Chromosome-Level Genome Assembly and Circadian Gene Repertoire of the Patagonia Blennie Eleginops maclovinus-The Closest Ancestral Proxy of Antarctic Cryonotothenioids.</title>
        <authorList>
            <person name="Cheng C.C."/>
            <person name="Rivera-Colon A.G."/>
            <person name="Minhas B.F."/>
            <person name="Wilson L."/>
            <person name="Rayamajhi N."/>
            <person name="Vargas-Chacoff L."/>
            <person name="Catchen J.M."/>
        </authorList>
    </citation>
    <scope>NUCLEOTIDE SEQUENCE [LARGE SCALE GENOMIC DNA]</scope>
    <source>
        <strain evidence="1">JMC-PN-2008</strain>
    </source>
</reference>
<evidence type="ECO:0000313" key="1">
    <source>
        <dbReference type="EMBL" id="KAK5859976.1"/>
    </source>
</evidence>
<evidence type="ECO:0000313" key="2">
    <source>
        <dbReference type="Proteomes" id="UP001346869"/>
    </source>
</evidence>